<gene>
    <name evidence="2" type="ORF">F6B40_08910</name>
</gene>
<evidence type="ECO:0000313" key="2">
    <source>
        <dbReference type="EMBL" id="KAA9133855.1"/>
    </source>
</evidence>
<reference evidence="3" key="1">
    <citation type="submission" date="2019-09" db="EMBL/GenBank/DDBJ databases">
        <title>Mumia zhuanghuii sp. nov. isolated from the intestinal contents of plateau pika (Ochotona curzoniae) in the Qinghai-Tibet plateau of China.</title>
        <authorList>
            <person name="Tian Z."/>
        </authorList>
    </citation>
    <scope>NUCLEOTIDE SEQUENCE [LARGE SCALE GENOMIC DNA]</scope>
    <source>
        <strain evidence="3">L-033</strain>
    </source>
</reference>
<proteinExistence type="predicted"/>
<evidence type="ECO:0000313" key="3">
    <source>
        <dbReference type="Proteomes" id="UP000326838"/>
    </source>
</evidence>
<name>A0A5N0TFK3_9MICO</name>
<comment type="caution">
    <text evidence="2">The sequence shown here is derived from an EMBL/GenBank/DDBJ whole genome shotgun (WGS) entry which is preliminary data.</text>
</comment>
<evidence type="ECO:0000256" key="1">
    <source>
        <dbReference type="SAM" id="SignalP"/>
    </source>
</evidence>
<dbReference type="AlphaFoldDB" id="A0A5N0TFK3"/>
<keyword evidence="3" id="KW-1185">Reference proteome</keyword>
<dbReference type="Proteomes" id="UP000326838">
    <property type="component" value="Unassembled WGS sequence"/>
</dbReference>
<feature type="signal peptide" evidence="1">
    <location>
        <begin position="1"/>
        <end position="32"/>
    </location>
</feature>
<dbReference type="EMBL" id="VYUY01000009">
    <property type="protein sequence ID" value="KAA9133855.1"/>
    <property type="molecule type" value="Genomic_DNA"/>
</dbReference>
<dbReference type="RefSeq" id="WP_150893162.1">
    <property type="nucleotide sequence ID" value="NZ_VYUY01000009.1"/>
</dbReference>
<sequence>MRSRSRDSVRSLRAAIALLLAAPLAGCTPVFFTEGEELARRGAETVAAQIGAHRDSTAGVTIEEMVAWWVPAGDVSAGTGRATVEPLAWSDRIGHEREATIDVRIHVRVAAHSASTIGVRSNSAGEATVCYRLAWPPYGEARSSEIACPETAAPPRPEPPARPELTDEDAALISDILATTGGLEAIESALRDAFPEEYIRIDTALWNGETVVAVGIPAERECILVVRDEAGSLSFPSYRPISLAPGEAGCVTDLYTDPPF</sequence>
<protein>
    <recommendedName>
        <fullName evidence="4">Lipoprotein</fullName>
    </recommendedName>
</protein>
<organism evidence="2 3">
    <name type="scientific">Microbacterium caowuchunii</name>
    <dbReference type="NCBI Taxonomy" id="2614638"/>
    <lineage>
        <taxon>Bacteria</taxon>
        <taxon>Bacillati</taxon>
        <taxon>Actinomycetota</taxon>
        <taxon>Actinomycetes</taxon>
        <taxon>Micrococcales</taxon>
        <taxon>Microbacteriaceae</taxon>
        <taxon>Microbacterium</taxon>
    </lineage>
</organism>
<feature type="chain" id="PRO_5024424455" description="Lipoprotein" evidence="1">
    <location>
        <begin position="33"/>
        <end position="260"/>
    </location>
</feature>
<accession>A0A5N0TFK3</accession>
<evidence type="ECO:0008006" key="4">
    <source>
        <dbReference type="Google" id="ProtNLM"/>
    </source>
</evidence>
<keyword evidence="1" id="KW-0732">Signal</keyword>